<feature type="compositionally biased region" description="Gly residues" evidence="1">
    <location>
        <begin position="454"/>
        <end position="464"/>
    </location>
</feature>
<evidence type="ECO:0000313" key="2">
    <source>
        <dbReference type="EMBL" id="KAL3787353.1"/>
    </source>
</evidence>
<accession>A0ABD3PI10</accession>
<reference evidence="2 3" key="1">
    <citation type="journal article" date="2020" name="G3 (Bethesda)">
        <title>Improved Reference Genome for Cyclotella cryptica CCMP332, a Model for Cell Wall Morphogenesis, Salinity Adaptation, and Lipid Production in Diatoms (Bacillariophyta).</title>
        <authorList>
            <person name="Roberts W.R."/>
            <person name="Downey K.M."/>
            <person name="Ruck E.C."/>
            <person name="Traller J.C."/>
            <person name="Alverson A.J."/>
        </authorList>
    </citation>
    <scope>NUCLEOTIDE SEQUENCE [LARGE SCALE GENOMIC DNA]</scope>
    <source>
        <strain evidence="2 3">CCMP332</strain>
    </source>
</reference>
<organism evidence="2 3">
    <name type="scientific">Cyclotella cryptica</name>
    <dbReference type="NCBI Taxonomy" id="29204"/>
    <lineage>
        <taxon>Eukaryota</taxon>
        <taxon>Sar</taxon>
        <taxon>Stramenopiles</taxon>
        <taxon>Ochrophyta</taxon>
        <taxon>Bacillariophyta</taxon>
        <taxon>Coscinodiscophyceae</taxon>
        <taxon>Thalassiosirophycidae</taxon>
        <taxon>Stephanodiscales</taxon>
        <taxon>Stephanodiscaceae</taxon>
        <taxon>Cyclotella</taxon>
    </lineage>
</organism>
<name>A0ABD3PI10_9STRA</name>
<dbReference type="AlphaFoldDB" id="A0ABD3PI10"/>
<feature type="compositionally biased region" description="Low complexity" evidence="1">
    <location>
        <begin position="473"/>
        <end position="484"/>
    </location>
</feature>
<evidence type="ECO:0008006" key="4">
    <source>
        <dbReference type="Google" id="ProtNLM"/>
    </source>
</evidence>
<feature type="compositionally biased region" description="Low complexity" evidence="1">
    <location>
        <begin position="214"/>
        <end position="225"/>
    </location>
</feature>
<feature type="compositionally biased region" description="Gly residues" evidence="1">
    <location>
        <begin position="495"/>
        <end position="505"/>
    </location>
</feature>
<evidence type="ECO:0000256" key="1">
    <source>
        <dbReference type="SAM" id="MobiDB-lite"/>
    </source>
</evidence>
<evidence type="ECO:0000313" key="3">
    <source>
        <dbReference type="Proteomes" id="UP001516023"/>
    </source>
</evidence>
<proteinExistence type="predicted"/>
<feature type="compositionally biased region" description="Basic and acidic residues" evidence="1">
    <location>
        <begin position="517"/>
        <end position="527"/>
    </location>
</feature>
<keyword evidence="3" id="KW-1185">Reference proteome</keyword>
<feature type="compositionally biased region" description="Low complexity" evidence="1">
    <location>
        <begin position="7"/>
        <end position="20"/>
    </location>
</feature>
<feature type="compositionally biased region" description="Low complexity" evidence="1">
    <location>
        <begin position="313"/>
        <end position="366"/>
    </location>
</feature>
<feature type="region of interest" description="Disordered" evidence="1">
    <location>
        <begin position="312"/>
        <end position="527"/>
    </location>
</feature>
<comment type="caution">
    <text evidence="2">The sequence shown here is derived from an EMBL/GenBank/DDBJ whole genome shotgun (WGS) entry which is preliminary data.</text>
</comment>
<gene>
    <name evidence="2" type="ORF">HJC23_004378</name>
</gene>
<feature type="compositionally biased region" description="Gly residues" evidence="1">
    <location>
        <begin position="434"/>
        <end position="447"/>
    </location>
</feature>
<feature type="compositionally biased region" description="Low complexity" evidence="1">
    <location>
        <begin position="394"/>
        <end position="412"/>
    </location>
</feature>
<dbReference type="EMBL" id="JABMIG020000176">
    <property type="protein sequence ID" value="KAL3787353.1"/>
    <property type="molecule type" value="Genomic_DNA"/>
</dbReference>
<feature type="region of interest" description="Disordered" evidence="1">
    <location>
        <begin position="195"/>
        <end position="225"/>
    </location>
</feature>
<feature type="compositionally biased region" description="Pro residues" evidence="1">
    <location>
        <begin position="485"/>
        <end position="494"/>
    </location>
</feature>
<dbReference type="Proteomes" id="UP001516023">
    <property type="component" value="Unassembled WGS sequence"/>
</dbReference>
<protein>
    <recommendedName>
        <fullName evidence="4">RRM domain-containing protein</fullName>
    </recommendedName>
</protein>
<feature type="region of interest" description="Disordered" evidence="1">
    <location>
        <begin position="1"/>
        <end position="21"/>
    </location>
</feature>
<sequence>MNATTGSLSSPPSNPLSTSPQAPTNDALKFFLANVGFSQTAPQIQSYIQQYFGPVNCVKLIPHRDQSSTGGATTKHRGYGFLYMLTEEGSAALENYANAFPGNKIRLLDRDGVYVAKHDESRVGHGQGQGQGPGDASAYAAAAVSYATTATTTSVAAGYDASSTTPYSYEAVNVTAGTGYAQYYDAAVPSQPQPPVSNYSAYYTQQPSQPPPQQQQQQQVYSSVPQQNQPLVPAASQPYAYAAVPSSSSTSYANATPSSGIIAPAMLDNQYDRPSTMSQHYTAQPAVGAAAASAVSYSQPPPQTQLTTMGYLQPQQQQPTIQQQQQPTMTYSNPVYPQQPQQQPQPPTLQQQQQQQYSQPSIYQPPMDGYNAPPVVDGYKMQQGYTAYNPPPRQMQGQQQQLPPQQQVQQQQHGGRGYAHPSGGTKNPRNTPRGGRGQNTSRGGGPSVGNIGMRMGGSSMGGRGAPPPPPPMYMNGPMSSSMGMLPPPPPPPPMRGGGRGRGGGRTSFHQGGRQGGRNRDLRRDRPY</sequence>